<evidence type="ECO:0000259" key="8">
    <source>
        <dbReference type="Pfam" id="PF16355"/>
    </source>
</evidence>
<comment type="similarity">
    <text evidence="1">Belongs to the glycosyl hydrolase 2 family.</text>
</comment>
<evidence type="ECO:0000256" key="1">
    <source>
        <dbReference type="ARBA" id="ARBA00007401"/>
    </source>
</evidence>
<dbReference type="RefSeq" id="WP_229815182.1">
    <property type="nucleotide sequence ID" value="NZ_BMZP01000006.1"/>
</dbReference>
<dbReference type="Pfam" id="PF16355">
    <property type="entry name" value="DUF4982"/>
    <property type="match status" value="1"/>
</dbReference>
<dbReference type="Gene3D" id="2.60.40.10">
    <property type="entry name" value="Immunoglobulins"/>
    <property type="match status" value="3"/>
</dbReference>
<dbReference type="InterPro" id="IPR006101">
    <property type="entry name" value="Glyco_hydro_2"/>
</dbReference>
<dbReference type="Gene3D" id="3.20.20.80">
    <property type="entry name" value="Glycosidases"/>
    <property type="match status" value="1"/>
</dbReference>
<dbReference type="InterPro" id="IPR017853">
    <property type="entry name" value="GH"/>
</dbReference>
<feature type="region of interest" description="Disordered" evidence="4">
    <location>
        <begin position="884"/>
        <end position="907"/>
    </location>
</feature>
<evidence type="ECO:0000313" key="11">
    <source>
        <dbReference type="Proteomes" id="UP001595683"/>
    </source>
</evidence>
<dbReference type="SUPFAM" id="SSF51445">
    <property type="entry name" value="(Trans)glycosidases"/>
    <property type="match status" value="1"/>
</dbReference>
<accession>A0ABV7V395</accession>
<evidence type="ECO:0000256" key="4">
    <source>
        <dbReference type="SAM" id="MobiDB-lite"/>
    </source>
</evidence>
<dbReference type="Pfam" id="PF00703">
    <property type="entry name" value="Glyco_hydro_2"/>
    <property type="match status" value="1"/>
</dbReference>
<dbReference type="NCBIfam" id="NF041462">
    <property type="entry name" value="GalA"/>
    <property type="match status" value="1"/>
</dbReference>
<dbReference type="InterPro" id="IPR006104">
    <property type="entry name" value="Glyco_hydro_2_N"/>
</dbReference>
<feature type="domain" description="Glycoside hydrolase family 2 catalytic" evidence="6">
    <location>
        <begin position="466"/>
        <end position="631"/>
    </location>
</feature>
<proteinExistence type="inferred from homology"/>
<dbReference type="InterPro" id="IPR032311">
    <property type="entry name" value="DUF4982"/>
</dbReference>
<evidence type="ECO:0000259" key="7">
    <source>
        <dbReference type="Pfam" id="PF02837"/>
    </source>
</evidence>
<dbReference type="InterPro" id="IPR051913">
    <property type="entry name" value="GH2_Domain-Containing"/>
</dbReference>
<name>A0ABV7V395_9SPHN</name>
<dbReference type="InterPro" id="IPR036156">
    <property type="entry name" value="Beta-gal/glucu_dom_sf"/>
</dbReference>
<dbReference type="InterPro" id="IPR013783">
    <property type="entry name" value="Ig-like_fold"/>
</dbReference>
<sequence>MPLADNPSLRAAHSHGHNRLLPASRRALLKGVAGWTLATALGWRAPGAALARAAQPAADLYPPTQMLPGGLRLPAPLPGAAPRLPATEPNRLSLDEGWLFHEGDIPFPEPADHNATYLSVKAGNAGGAAALDFDASDWQPVTLPHDWASAQPFDATANVSQGYRARGIGWYRRLIRLDPALSGQKIELRFDGIASHATIWVNGSEVAHSWSGYTGVTVDLTPFARYGDDLNWIAVRADASVREGWWYEGAGIYRHAWLITRPALHIAGDGVHGHPVRATDGAWQVPVSVTLGNVADAPAQAEVRARVEDARGRVLCQGSASATVSALDQATATMTLTPGAAPALWSPDDPVLHDLVVELVRDGAVIDQRRLAIGFREVVFDPARGLLLNGVATKIKGVCLHQDHAGVGVAVPDAIMLWRLQRLKQLGCNAIRMTHGACAREVMDWCDRLGFLVMAENRLFNPAPDYLAQLEWLVRRDRNHPCVFAWSVFNEEPMQGTHAGKEMVRRLHAAVRRLDPARPVTAAMSGGFFNPENVGQAVDLMGFNYYQGDYDRYHALHPDQPMLSSEDTSAYGTRGAFASDPQAHVITALDKEAAGWGATHRQSWQAIAARPFVAGGFVWTGLDYHGEPTPYAWPSAGSFFGIMDLCGFAKTAFGIRQAQWLDSEPMVWIDPHWTWPGREGQDIEVLALTNAPALELRLNGKVVGAVARADRIQGHTFHIPYAPGRLEALALDSGRVVARMVHETTGPARALRLTPARRALGSDAADAMAVAIDAIDAQGRHVPVAQDSVTLAIRGGAIIGLGNGDPNSHESEKGNQRRLFNGLAQAIVQGEAGLAPMVLEARAPGLAPARLVLPRVAREGLPAVAPEPPRQRLARWLRSPALPARPDPALAPASGDNNSWDSVSGSDTAPGDGAWRLYRTTLTPWRAVAARGGRLRFAGVAGRAEVWLDRVLLARKDNAAPGPLLAQVPPGAGPRTLVVIIAGAEGMPQGMIGPVDLSPENTMPL</sequence>
<dbReference type="InterPro" id="IPR040605">
    <property type="entry name" value="Glyco_hydro2_dom5"/>
</dbReference>
<feature type="domain" description="DUF4982" evidence="8">
    <location>
        <begin position="680"/>
        <end position="738"/>
    </location>
</feature>
<dbReference type="Gene3D" id="2.60.120.260">
    <property type="entry name" value="Galactose-binding domain-like"/>
    <property type="match status" value="1"/>
</dbReference>
<keyword evidence="2" id="KW-0378">Hydrolase</keyword>
<evidence type="ECO:0000313" key="10">
    <source>
        <dbReference type="EMBL" id="MFC3671883.1"/>
    </source>
</evidence>
<dbReference type="Pfam" id="PF18565">
    <property type="entry name" value="Glyco_hydro2_C5"/>
    <property type="match status" value="1"/>
</dbReference>
<dbReference type="EMBL" id="JBHRYE010000017">
    <property type="protein sequence ID" value="MFC3671883.1"/>
    <property type="molecule type" value="Genomic_DNA"/>
</dbReference>
<feature type="domain" description="Glycoside hydrolase family 2 catalytic" evidence="6">
    <location>
        <begin position="386"/>
        <end position="459"/>
    </location>
</feature>
<feature type="domain" description="Glycoside hydrolase family 2 immunoglobulin-like beta-sandwich" evidence="5">
    <location>
        <begin position="279"/>
        <end position="376"/>
    </location>
</feature>
<comment type="caution">
    <text evidence="10">The sequence shown here is derived from an EMBL/GenBank/DDBJ whole genome shotgun (WGS) entry which is preliminary data.</text>
</comment>
<evidence type="ECO:0000256" key="3">
    <source>
        <dbReference type="ARBA" id="ARBA00023295"/>
    </source>
</evidence>
<dbReference type="PRINTS" id="PR00132">
    <property type="entry name" value="GLHYDRLASE2"/>
</dbReference>
<evidence type="ECO:0000259" key="9">
    <source>
        <dbReference type="Pfam" id="PF18565"/>
    </source>
</evidence>
<reference evidence="11" key="1">
    <citation type="journal article" date="2019" name="Int. J. Syst. Evol. Microbiol.">
        <title>The Global Catalogue of Microorganisms (GCM) 10K type strain sequencing project: providing services to taxonomists for standard genome sequencing and annotation.</title>
        <authorList>
            <consortium name="The Broad Institute Genomics Platform"/>
            <consortium name="The Broad Institute Genome Sequencing Center for Infectious Disease"/>
            <person name="Wu L."/>
            <person name="Ma J."/>
        </authorList>
    </citation>
    <scope>NUCLEOTIDE SEQUENCE [LARGE SCALE GENOMIC DNA]</scope>
    <source>
        <strain evidence="11">KCTC 42224</strain>
    </source>
</reference>
<feature type="domain" description="Glycosyl hydrolases family 2 sugar binding" evidence="7">
    <location>
        <begin position="164"/>
        <end position="262"/>
    </location>
</feature>
<dbReference type="Pfam" id="PF02837">
    <property type="entry name" value="Glyco_hydro_2_N"/>
    <property type="match status" value="1"/>
</dbReference>
<dbReference type="SUPFAM" id="SSF49785">
    <property type="entry name" value="Galactose-binding domain-like"/>
    <property type="match status" value="1"/>
</dbReference>
<evidence type="ECO:0000259" key="6">
    <source>
        <dbReference type="Pfam" id="PF02836"/>
    </source>
</evidence>
<gene>
    <name evidence="10" type="primary">galA</name>
    <name evidence="10" type="ORF">ACFOOT_10650</name>
</gene>
<keyword evidence="3" id="KW-0326">Glycosidase</keyword>
<dbReference type="InterPro" id="IPR006311">
    <property type="entry name" value="TAT_signal"/>
</dbReference>
<dbReference type="Pfam" id="PF02836">
    <property type="entry name" value="Glyco_hydro_2_C"/>
    <property type="match status" value="2"/>
</dbReference>
<feature type="compositionally biased region" description="Polar residues" evidence="4">
    <location>
        <begin position="895"/>
        <end position="907"/>
    </location>
</feature>
<protein>
    <submittedName>
        <fullName evidence="10">Beta-galactosidase GalA</fullName>
    </submittedName>
</protein>
<keyword evidence="11" id="KW-1185">Reference proteome</keyword>
<feature type="domain" description="Glycoside hydrolase family 2" evidence="9">
    <location>
        <begin position="751"/>
        <end position="851"/>
    </location>
</feature>
<evidence type="ECO:0000259" key="5">
    <source>
        <dbReference type="Pfam" id="PF00703"/>
    </source>
</evidence>
<feature type="compositionally biased region" description="Low complexity" evidence="4">
    <location>
        <begin position="884"/>
        <end position="894"/>
    </location>
</feature>
<dbReference type="PANTHER" id="PTHR42732">
    <property type="entry name" value="BETA-GALACTOSIDASE"/>
    <property type="match status" value="1"/>
</dbReference>
<evidence type="ECO:0000256" key="2">
    <source>
        <dbReference type="ARBA" id="ARBA00022801"/>
    </source>
</evidence>
<dbReference type="InterPro" id="IPR008979">
    <property type="entry name" value="Galactose-bd-like_sf"/>
</dbReference>
<dbReference type="PANTHER" id="PTHR42732:SF1">
    <property type="entry name" value="BETA-MANNOSIDASE"/>
    <property type="match status" value="1"/>
</dbReference>
<dbReference type="Proteomes" id="UP001595683">
    <property type="component" value="Unassembled WGS sequence"/>
</dbReference>
<dbReference type="InterPro" id="IPR006103">
    <property type="entry name" value="Glyco_hydro_2_cat"/>
</dbReference>
<organism evidence="10 11">
    <name type="scientific">Novosphingobium pokkalii</name>
    <dbReference type="NCBI Taxonomy" id="1770194"/>
    <lineage>
        <taxon>Bacteria</taxon>
        <taxon>Pseudomonadati</taxon>
        <taxon>Pseudomonadota</taxon>
        <taxon>Alphaproteobacteria</taxon>
        <taxon>Sphingomonadales</taxon>
        <taxon>Sphingomonadaceae</taxon>
        <taxon>Novosphingobium</taxon>
    </lineage>
</organism>
<dbReference type="SUPFAM" id="SSF49303">
    <property type="entry name" value="beta-Galactosidase/glucuronidase domain"/>
    <property type="match status" value="1"/>
</dbReference>
<dbReference type="InterPro" id="IPR006102">
    <property type="entry name" value="Ig-like_GH2"/>
</dbReference>
<dbReference type="InterPro" id="IPR048230">
    <property type="entry name" value="GalA-like"/>
</dbReference>
<dbReference type="PROSITE" id="PS51318">
    <property type="entry name" value="TAT"/>
    <property type="match status" value="1"/>
</dbReference>